<dbReference type="InterPro" id="IPR000531">
    <property type="entry name" value="Beta-barrel_TonB"/>
</dbReference>
<feature type="signal peptide" evidence="5">
    <location>
        <begin position="1"/>
        <end position="31"/>
    </location>
</feature>
<organism evidence="8 9">
    <name type="scientific">Novosphingobium aerophilum</name>
    <dbReference type="NCBI Taxonomy" id="2839843"/>
    <lineage>
        <taxon>Bacteria</taxon>
        <taxon>Pseudomonadati</taxon>
        <taxon>Pseudomonadota</taxon>
        <taxon>Alphaproteobacteria</taxon>
        <taxon>Sphingomonadales</taxon>
        <taxon>Sphingomonadaceae</taxon>
        <taxon>Novosphingobium</taxon>
    </lineage>
</organism>
<evidence type="ECO:0000313" key="8">
    <source>
        <dbReference type="EMBL" id="MBC2650503.1"/>
    </source>
</evidence>
<evidence type="ECO:0000256" key="5">
    <source>
        <dbReference type="SAM" id="SignalP"/>
    </source>
</evidence>
<sequence length="936" mass="99733">MAISSHARRGLRLTSISAVALLAASATPLFAQSAPATDTAGPAKSEEIIVTGTYLGNVRQEDRASPTLSVDIKSFQRTGVTSLGDLTRFIPQNVGSVGGMQDLAKGGADTRDTRSVNLRGLGSGSTLVLLNNRRVTPQGGDDFVNLNSLTPDIAISRVDTVLDGASSTYGADAVAGVFNVITNTTFKGARVSAQYTGISKSSSWNVQGMVGIGNDTFHSVTSASYRFTDNLQNADRAITNFFNPSGAGYPGRYTLVGRPTTATGGNVVINGNDYTALFDAKAVGGRLTVVDPNCGKAGTESQYVPAAGATFGLGSCAFNFQPQNPIRPESRSINIHNDTTIEVSPDQTIFAEISYYHQDSKRYGVPSYAQNAGNATMPVSNPYNPFGVPVIFFGRAIGAEGFPGGYDHRIMSDTVNQQHYVLGARGKLFDGWKYTANVSYSASHTIARDKDTDMNLFQAALNGFGGPNCNYLFNGAGGGAVAGRGSCLYYSPLQTDLAKMDPSLIHNLQTDVYFDYKREYYLAEGVVNGTLATINGHDLAVALGAQYRREKSSSRYSDLLLSGFGGFLGKRLNTEFTRTVKSGFVEANYELVDGLNLNAAARYEDYGGFSTTAPKAAINWRVIPQLSLRGSISRAFQAPTIANGAASLISTGVGNVTDPTTTPPDTTFRTIQTYGNPNLKPQTANVFNIGATVLPMPRARISLDYWKYKYNNQIQLQSAQAVVNAAPRGPAVIRDASGNIQAVQVTSFNAPSGTATSGLDFAASVGFDLGDVAVTLRDNLTYLIKYDIDIGSTTPGAASIVYNGVGYRNQFVQSPLSSAAAPRWRSVAGIDLEYGKHTLTGTWRYTSGVVDDQGVSLNTTGSGPVIPATTTTRIKAFSVFDVQYSLRFGTDDRFDLTLGMINAFDTAPGFARFNGYLPTIADPFGRQVYARVGARF</sequence>
<dbReference type="AlphaFoldDB" id="A0A7X1F534"/>
<protein>
    <submittedName>
        <fullName evidence="8">TonB-dependent receptor</fullName>
    </submittedName>
</protein>
<reference evidence="8 9" key="1">
    <citation type="submission" date="2020-08" db="EMBL/GenBank/DDBJ databases">
        <title>The genome sequence of Novosphingobium flavum 4Y4.</title>
        <authorList>
            <person name="Liu Y."/>
        </authorList>
    </citation>
    <scope>NUCLEOTIDE SEQUENCE [LARGE SCALE GENOMIC DNA]</scope>
    <source>
        <strain evidence="8 9">4Y4</strain>
    </source>
</reference>
<keyword evidence="4" id="KW-0798">TonB box</keyword>
<evidence type="ECO:0000256" key="3">
    <source>
        <dbReference type="ARBA" id="ARBA00023237"/>
    </source>
</evidence>
<dbReference type="Pfam" id="PF07715">
    <property type="entry name" value="Plug"/>
    <property type="match status" value="1"/>
</dbReference>
<feature type="domain" description="TonB-dependent receptor plug" evidence="7">
    <location>
        <begin position="62"/>
        <end position="177"/>
    </location>
</feature>
<evidence type="ECO:0000313" key="9">
    <source>
        <dbReference type="Proteomes" id="UP000520156"/>
    </source>
</evidence>
<dbReference type="SUPFAM" id="SSF56935">
    <property type="entry name" value="Porins"/>
    <property type="match status" value="1"/>
</dbReference>
<keyword evidence="8" id="KW-0675">Receptor</keyword>
<name>A0A7X1F534_9SPHN</name>
<keyword evidence="5" id="KW-0732">Signal</keyword>
<dbReference type="Proteomes" id="UP000520156">
    <property type="component" value="Unassembled WGS sequence"/>
</dbReference>
<gene>
    <name evidence="8" type="ORF">H7F49_02150</name>
</gene>
<dbReference type="InterPro" id="IPR036942">
    <property type="entry name" value="Beta-barrel_TonB_sf"/>
</dbReference>
<dbReference type="Gene3D" id="2.40.170.20">
    <property type="entry name" value="TonB-dependent receptor, beta-barrel domain"/>
    <property type="match status" value="1"/>
</dbReference>
<feature type="chain" id="PRO_5030612009" evidence="5">
    <location>
        <begin position="32"/>
        <end position="936"/>
    </location>
</feature>
<comment type="similarity">
    <text evidence="4">Belongs to the TonB-dependent receptor family.</text>
</comment>
<accession>A0A7X1F534</accession>
<evidence type="ECO:0000256" key="2">
    <source>
        <dbReference type="ARBA" id="ARBA00023136"/>
    </source>
</evidence>
<evidence type="ECO:0000259" key="6">
    <source>
        <dbReference type="Pfam" id="PF00593"/>
    </source>
</evidence>
<comment type="subcellular location">
    <subcellularLocation>
        <location evidence="1 4">Cell outer membrane</location>
    </subcellularLocation>
</comment>
<dbReference type="RefSeq" id="WP_185681892.1">
    <property type="nucleotide sequence ID" value="NZ_JACLAU010000001.1"/>
</dbReference>
<evidence type="ECO:0000256" key="1">
    <source>
        <dbReference type="ARBA" id="ARBA00004442"/>
    </source>
</evidence>
<dbReference type="InterPro" id="IPR037066">
    <property type="entry name" value="Plug_dom_sf"/>
</dbReference>
<evidence type="ECO:0000259" key="7">
    <source>
        <dbReference type="Pfam" id="PF07715"/>
    </source>
</evidence>
<dbReference type="EMBL" id="JACLAU010000001">
    <property type="protein sequence ID" value="MBC2650503.1"/>
    <property type="molecule type" value="Genomic_DNA"/>
</dbReference>
<dbReference type="PANTHER" id="PTHR47234">
    <property type="match status" value="1"/>
</dbReference>
<comment type="caution">
    <text evidence="8">The sequence shown here is derived from an EMBL/GenBank/DDBJ whole genome shotgun (WGS) entry which is preliminary data.</text>
</comment>
<dbReference type="InterPro" id="IPR012910">
    <property type="entry name" value="Plug_dom"/>
</dbReference>
<dbReference type="Pfam" id="PF00593">
    <property type="entry name" value="TonB_dep_Rec_b-barrel"/>
    <property type="match status" value="1"/>
</dbReference>
<keyword evidence="9" id="KW-1185">Reference proteome</keyword>
<evidence type="ECO:0000256" key="4">
    <source>
        <dbReference type="RuleBase" id="RU003357"/>
    </source>
</evidence>
<keyword evidence="3" id="KW-0998">Cell outer membrane</keyword>
<keyword evidence="2 4" id="KW-0472">Membrane</keyword>
<dbReference type="GO" id="GO:0009279">
    <property type="term" value="C:cell outer membrane"/>
    <property type="evidence" value="ECO:0007669"/>
    <property type="project" value="UniProtKB-SubCell"/>
</dbReference>
<dbReference type="PANTHER" id="PTHR47234:SF2">
    <property type="entry name" value="TONB-DEPENDENT RECEPTOR"/>
    <property type="match status" value="1"/>
</dbReference>
<proteinExistence type="inferred from homology"/>
<feature type="domain" description="TonB-dependent receptor-like beta-barrel" evidence="6">
    <location>
        <begin position="379"/>
        <end position="902"/>
    </location>
</feature>
<dbReference type="Gene3D" id="2.170.130.10">
    <property type="entry name" value="TonB-dependent receptor, plug domain"/>
    <property type="match status" value="1"/>
</dbReference>